<dbReference type="EMBL" id="JAVRET010000003">
    <property type="protein sequence ID" value="MDT0407910.1"/>
    <property type="molecule type" value="Genomic_DNA"/>
</dbReference>
<name>A0ABU2QY11_9ACTN</name>
<accession>A0ABU2QY11</accession>
<proteinExistence type="predicted"/>
<sequence>MAVIRGEIGRRWLTYTLTNPQQALRTWAHEDQLVPVPSSGTWRVVEAALYPSIDAMCAIRPTDALGPVLASVRQPLAWWLVPADEADDLADLRQLTVHPRGRVLNCPHEGIGSEGRLWLEPPDGSGRLTPVSQLGTAFGPAGVMAR</sequence>
<evidence type="ECO:0000313" key="1">
    <source>
        <dbReference type="EMBL" id="MDT0407910.1"/>
    </source>
</evidence>
<organism evidence="1 2">
    <name type="scientific">Streptomyces evansiae</name>
    <dbReference type="NCBI Taxonomy" id="3075535"/>
    <lineage>
        <taxon>Bacteria</taxon>
        <taxon>Bacillati</taxon>
        <taxon>Actinomycetota</taxon>
        <taxon>Actinomycetes</taxon>
        <taxon>Kitasatosporales</taxon>
        <taxon>Streptomycetaceae</taxon>
        <taxon>Streptomyces</taxon>
    </lineage>
</organism>
<reference evidence="2" key="1">
    <citation type="submission" date="2023-07" db="EMBL/GenBank/DDBJ databases">
        <title>30 novel species of actinomycetes from the DSMZ collection.</title>
        <authorList>
            <person name="Nouioui I."/>
        </authorList>
    </citation>
    <scope>NUCLEOTIDE SEQUENCE [LARGE SCALE GENOMIC DNA]</scope>
    <source>
        <strain evidence="2">DSM 41979</strain>
    </source>
</reference>
<dbReference type="RefSeq" id="WP_010275764.1">
    <property type="nucleotide sequence ID" value="NZ_JAVRET010000003.1"/>
</dbReference>
<keyword evidence="2" id="KW-1185">Reference proteome</keyword>
<dbReference type="Proteomes" id="UP001183610">
    <property type="component" value="Unassembled WGS sequence"/>
</dbReference>
<gene>
    <name evidence="1" type="ORF">RM698_02450</name>
</gene>
<evidence type="ECO:0000313" key="2">
    <source>
        <dbReference type="Proteomes" id="UP001183610"/>
    </source>
</evidence>
<comment type="caution">
    <text evidence="1">The sequence shown here is derived from an EMBL/GenBank/DDBJ whole genome shotgun (WGS) entry which is preliminary data.</text>
</comment>
<protein>
    <submittedName>
        <fullName evidence="1">Uncharacterized protein</fullName>
    </submittedName>
</protein>